<organism evidence="5 6">
    <name type="scientific">Gordonia westfalica</name>
    <dbReference type="NCBI Taxonomy" id="158898"/>
    <lineage>
        <taxon>Bacteria</taxon>
        <taxon>Bacillati</taxon>
        <taxon>Actinomycetota</taxon>
        <taxon>Actinomycetes</taxon>
        <taxon>Mycobacteriales</taxon>
        <taxon>Gordoniaceae</taxon>
        <taxon>Gordonia</taxon>
    </lineage>
</organism>
<feature type="region of interest" description="Disordered" evidence="3">
    <location>
        <begin position="1"/>
        <end position="25"/>
    </location>
</feature>
<evidence type="ECO:0000313" key="5">
    <source>
        <dbReference type="EMBL" id="SDU36304.1"/>
    </source>
</evidence>
<dbReference type="SUPFAM" id="SSF55729">
    <property type="entry name" value="Acyl-CoA N-acyltransferases (Nat)"/>
    <property type="match status" value="1"/>
</dbReference>
<dbReference type="Gene3D" id="3.40.630.30">
    <property type="match status" value="1"/>
</dbReference>
<dbReference type="InterPro" id="IPR016181">
    <property type="entry name" value="Acyl_CoA_acyltransferase"/>
</dbReference>
<dbReference type="PANTHER" id="PTHR43626:SF4">
    <property type="entry name" value="GCN5-RELATED N-ACETYLTRANSFERASE 2, CHLOROPLASTIC"/>
    <property type="match status" value="1"/>
</dbReference>
<keyword evidence="2" id="KW-0012">Acyltransferase</keyword>
<dbReference type="STRING" id="158898.SAMN04488548_134723"/>
<evidence type="ECO:0000256" key="1">
    <source>
        <dbReference type="ARBA" id="ARBA00022679"/>
    </source>
</evidence>
<dbReference type="RefSeq" id="WP_208863614.1">
    <property type="nucleotide sequence ID" value="NZ_FNLM01000034.1"/>
</dbReference>
<dbReference type="NCBIfam" id="NF005921">
    <property type="entry name" value="PRK07922.1"/>
    <property type="match status" value="1"/>
</dbReference>
<dbReference type="AlphaFoldDB" id="A0A1H2HWY9"/>
<proteinExistence type="predicted"/>
<dbReference type="InterPro" id="IPR000182">
    <property type="entry name" value="GNAT_dom"/>
</dbReference>
<dbReference type="EMBL" id="FNLM01000034">
    <property type="protein sequence ID" value="SDU36304.1"/>
    <property type="molecule type" value="Genomic_DNA"/>
</dbReference>
<dbReference type="GO" id="GO:0008080">
    <property type="term" value="F:N-acetyltransferase activity"/>
    <property type="evidence" value="ECO:0007669"/>
    <property type="project" value="InterPro"/>
</dbReference>
<dbReference type="Pfam" id="PF00583">
    <property type="entry name" value="Acetyltransf_1"/>
    <property type="match status" value="1"/>
</dbReference>
<accession>A0A1H2HWY9</accession>
<dbReference type="CDD" id="cd04301">
    <property type="entry name" value="NAT_SF"/>
    <property type="match status" value="1"/>
</dbReference>
<dbReference type="PROSITE" id="PS51186">
    <property type="entry name" value="GNAT"/>
    <property type="match status" value="1"/>
</dbReference>
<dbReference type="PANTHER" id="PTHR43626">
    <property type="entry name" value="ACYL-COA N-ACYLTRANSFERASE"/>
    <property type="match status" value="1"/>
</dbReference>
<reference evidence="5 6" key="1">
    <citation type="submission" date="2016-10" db="EMBL/GenBank/DDBJ databases">
        <authorList>
            <person name="de Groot N.N."/>
        </authorList>
    </citation>
    <scope>NUCLEOTIDE SEQUENCE [LARGE SCALE GENOMIC DNA]</scope>
    <source>
        <strain evidence="5 6">DSM 44215</strain>
    </source>
</reference>
<evidence type="ECO:0000313" key="6">
    <source>
        <dbReference type="Proteomes" id="UP000183180"/>
    </source>
</evidence>
<dbReference type="GO" id="GO:0005737">
    <property type="term" value="C:cytoplasm"/>
    <property type="evidence" value="ECO:0007669"/>
    <property type="project" value="TreeGrafter"/>
</dbReference>
<gene>
    <name evidence="5" type="ORF">SAMN04488548_134723</name>
</gene>
<dbReference type="Proteomes" id="UP000183180">
    <property type="component" value="Unassembled WGS sequence"/>
</dbReference>
<evidence type="ECO:0000259" key="4">
    <source>
        <dbReference type="PROSITE" id="PS51186"/>
    </source>
</evidence>
<protein>
    <submittedName>
        <fullName evidence="5">Amino-acid N-acetyltransferase</fullName>
    </submittedName>
</protein>
<sequence>MSPVSPEPAESRSAADPVAPEPTTGDVVVRRARTSDVPRVKELIDKYAGKILLEKNLVTLYESVQEFWVADLDGMVVGCGALHVLWADLGEVRTVAVDPTFSGRGIGHKIVGRLMEVARELALSRVFVLTFETSFFARHGFSEIQGTPVTREVFEEMCRSYDTGVAEFLDLSYVKPNTLGNTRMLATISQE</sequence>
<name>A0A1H2HWY9_9ACTN</name>
<evidence type="ECO:0000256" key="2">
    <source>
        <dbReference type="ARBA" id="ARBA00023315"/>
    </source>
</evidence>
<dbReference type="InterPro" id="IPR045039">
    <property type="entry name" value="NSI-like"/>
</dbReference>
<feature type="domain" description="N-acetyltransferase" evidence="4">
    <location>
        <begin position="27"/>
        <end position="162"/>
    </location>
</feature>
<keyword evidence="1 5" id="KW-0808">Transferase</keyword>
<evidence type="ECO:0000256" key="3">
    <source>
        <dbReference type="SAM" id="MobiDB-lite"/>
    </source>
</evidence>